<dbReference type="Gene3D" id="3.20.20.140">
    <property type="entry name" value="Metal-dependent hydrolases"/>
    <property type="match status" value="1"/>
</dbReference>
<dbReference type="CDD" id="cd07438">
    <property type="entry name" value="PHP_HisPPase_AMP"/>
    <property type="match status" value="1"/>
</dbReference>
<comment type="caution">
    <text evidence="2">The sequence shown here is derived from an EMBL/GenBank/DDBJ whole genome shotgun (WGS) entry which is preliminary data.</text>
</comment>
<dbReference type="AlphaFoldDB" id="A0A9W4E458"/>
<reference evidence="2" key="1">
    <citation type="submission" date="2021-06" db="EMBL/GenBank/DDBJ databases">
        <authorList>
            <person name="Arsene-Ploetze F."/>
        </authorList>
    </citation>
    <scope>NUCLEOTIDE SEQUENCE</scope>
    <source>
        <strain evidence="2">SBRY1</strain>
    </source>
</reference>
<dbReference type="PANTHER" id="PTHR42924">
    <property type="entry name" value="EXONUCLEASE"/>
    <property type="match status" value="1"/>
</dbReference>
<dbReference type="SMART" id="SM00481">
    <property type="entry name" value="POLIIIAc"/>
    <property type="match status" value="1"/>
</dbReference>
<protein>
    <submittedName>
        <fullName evidence="2">POLIIIAc domain-containing protein</fullName>
    </submittedName>
</protein>
<dbReference type="EMBL" id="CAJVAX010000002">
    <property type="protein sequence ID" value="CAG7613345.1"/>
    <property type="molecule type" value="Genomic_DNA"/>
</dbReference>
<gene>
    <name evidence="2" type="ORF">SBRY_100153</name>
</gene>
<dbReference type="Gene3D" id="1.10.150.650">
    <property type="match status" value="1"/>
</dbReference>
<feature type="domain" description="Polymerase/histidinol phosphatase N-terminal" evidence="1">
    <location>
        <begin position="16"/>
        <end position="81"/>
    </location>
</feature>
<dbReference type="Proteomes" id="UP001153328">
    <property type="component" value="Unassembled WGS sequence"/>
</dbReference>
<proteinExistence type="predicted"/>
<dbReference type="InterPro" id="IPR052018">
    <property type="entry name" value="PHP_domain"/>
</dbReference>
<evidence type="ECO:0000313" key="3">
    <source>
        <dbReference type="Proteomes" id="UP001153328"/>
    </source>
</evidence>
<dbReference type="RefSeq" id="WP_205046411.1">
    <property type="nucleotide sequence ID" value="NZ_CAJVAX010000002.1"/>
</dbReference>
<dbReference type="InterPro" id="IPR003141">
    <property type="entry name" value="Pol/His_phosphatase_N"/>
</dbReference>
<organism evidence="2 3">
    <name type="scientific">Actinacidiphila bryophytorum</name>
    <dbReference type="NCBI Taxonomy" id="1436133"/>
    <lineage>
        <taxon>Bacteria</taxon>
        <taxon>Bacillati</taxon>
        <taxon>Actinomycetota</taxon>
        <taxon>Actinomycetes</taxon>
        <taxon>Kitasatosporales</taxon>
        <taxon>Streptomycetaceae</taxon>
        <taxon>Actinacidiphila</taxon>
    </lineage>
</organism>
<dbReference type="InterPro" id="IPR016195">
    <property type="entry name" value="Pol/histidinol_Pase-like"/>
</dbReference>
<keyword evidence="3" id="KW-1185">Reference proteome</keyword>
<evidence type="ECO:0000259" key="1">
    <source>
        <dbReference type="SMART" id="SM00481"/>
    </source>
</evidence>
<dbReference type="GO" id="GO:0035312">
    <property type="term" value="F:5'-3' DNA exonuclease activity"/>
    <property type="evidence" value="ECO:0007669"/>
    <property type="project" value="TreeGrafter"/>
</dbReference>
<dbReference type="Pfam" id="PF02811">
    <property type="entry name" value="PHP"/>
    <property type="match status" value="1"/>
</dbReference>
<dbReference type="GO" id="GO:0004534">
    <property type="term" value="F:5'-3' RNA exonuclease activity"/>
    <property type="evidence" value="ECO:0007669"/>
    <property type="project" value="TreeGrafter"/>
</dbReference>
<dbReference type="InterPro" id="IPR004013">
    <property type="entry name" value="PHP_dom"/>
</dbReference>
<evidence type="ECO:0000313" key="2">
    <source>
        <dbReference type="EMBL" id="CAG7613345.1"/>
    </source>
</evidence>
<sequence>MTPARQAGDVWGARGIDLHLHSTVSDGSLAPGRLAETASAHGVTVAACTDHDSFAGSAEFRAAFEGLGGRAVTGCEVSATWKGHEVHCLVYATSDADLVARVHSHHARRLAWFHRSVDVVAEAGLPLTRAAVESAVGPDRVPYYGVFLRLFLEAAADDPRFAGHRADDLMALQRQWFEPGRPFHVEEPARPHLVDVLGWARDAGGVPVLAHPGRVLLGAFDPRADLRTLRDAGLAGLEVWTTWHDTAQVEALAGLCAEHRMAATAGSDFHGTDVKPWATAPGRLPSGGPAADDLLARLLAA</sequence>
<name>A0A9W4E458_9ACTN</name>
<dbReference type="PANTHER" id="PTHR42924:SF3">
    <property type="entry name" value="POLYMERASE_HISTIDINOL PHOSPHATASE N-TERMINAL DOMAIN-CONTAINING PROTEIN"/>
    <property type="match status" value="1"/>
</dbReference>
<dbReference type="SUPFAM" id="SSF89550">
    <property type="entry name" value="PHP domain-like"/>
    <property type="match status" value="1"/>
</dbReference>
<accession>A0A9W4E458</accession>